<proteinExistence type="predicted"/>
<protein>
    <submittedName>
        <fullName evidence="1">Uncharacterized protein</fullName>
    </submittedName>
</protein>
<organism evidence="1 2">
    <name type="scientific">Caballeronia sordidicola</name>
    <name type="common">Burkholderia sordidicola</name>
    <dbReference type="NCBI Taxonomy" id="196367"/>
    <lineage>
        <taxon>Bacteria</taxon>
        <taxon>Pseudomonadati</taxon>
        <taxon>Pseudomonadota</taxon>
        <taxon>Betaproteobacteria</taxon>
        <taxon>Burkholderiales</taxon>
        <taxon>Burkholderiaceae</taxon>
        <taxon>Caballeronia</taxon>
    </lineage>
</organism>
<evidence type="ECO:0000313" key="1">
    <source>
        <dbReference type="EMBL" id="OTP74864.1"/>
    </source>
</evidence>
<evidence type="ECO:0000313" key="2">
    <source>
        <dbReference type="Proteomes" id="UP000194546"/>
    </source>
</evidence>
<accession>A0A2C9XWC6</accession>
<dbReference type="Proteomes" id="UP000194546">
    <property type="component" value="Unassembled WGS sequence"/>
</dbReference>
<name>A0A2C9XWC6_CABSO</name>
<sequence>MESHAGIIAAGVFRDLMRNTVFRPWIPARPACRARAVQYGFVRPARRGRPLHSEMQR</sequence>
<comment type="caution">
    <text evidence="1">The sequence shown here is derived from an EMBL/GenBank/DDBJ whole genome shotgun (WGS) entry which is preliminary data.</text>
</comment>
<dbReference type="AlphaFoldDB" id="A0A2C9XWC6"/>
<dbReference type="EMBL" id="NBTY01000079">
    <property type="protein sequence ID" value="OTP74864.1"/>
    <property type="molecule type" value="Genomic_DNA"/>
</dbReference>
<reference evidence="1 2" key="1">
    <citation type="submission" date="2017-03" db="EMBL/GenBank/DDBJ databases">
        <title>Genome analysis of strain PAMC 26510.</title>
        <authorList>
            <person name="Oh H.-M."/>
            <person name="Yang J.-A."/>
        </authorList>
    </citation>
    <scope>NUCLEOTIDE SEQUENCE [LARGE SCALE GENOMIC DNA]</scope>
    <source>
        <strain evidence="1 2">PAMC 26510</strain>
    </source>
</reference>
<gene>
    <name evidence="1" type="ORF">PAMC26510_15890</name>
</gene>